<gene>
    <name evidence="2" type="ORF">I302_105357</name>
</gene>
<feature type="region of interest" description="Disordered" evidence="1">
    <location>
        <begin position="26"/>
        <end position="55"/>
    </location>
</feature>
<evidence type="ECO:0008006" key="4">
    <source>
        <dbReference type="Google" id="ProtNLM"/>
    </source>
</evidence>
<name>A0AAJ8M912_9TREE</name>
<dbReference type="EMBL" id="CP144543">
    <property type="protein sequence ID" value="WVW83338.1"/>
    <property type="molecule type" value="Genomic_DNA"/>
</dbReference>
<dbReference type="AlphaFoldDB" id="A0AAJ8M912"/>
<dbReference type="Proteomes" id="UP000092730">
    <property type="component" value="Chromosome 3"/>
</dbReference>
<organism evidence="2 3">
    <name type="scientific">Kwoniella bestiolae CBS 10118</name>
    <dbReference type="NCBI Taxonomy" id="1296100"/>
    <lineage>
        <taxon>Eukaryota</taxon>
        <taxon>Fungi</taxon>
        <taxon>Dikarya</taxon>
        <taxon>Basidiomycota</taxon>
        <taxon>Agaricomycotina</taxon>
        <taxon>Tremellomycetes</taxon>
        <taxon>Tremellales</taxon>
        <taxon>Cryptococcaceae</taxon>
        <taxon>Kwoniella</taxon>
    </lineage>
</organism>
<protein>
    <recommendedName>
        <fullName evidence="4">F-box domain-containing protein</fullName>
    </recommendedName>
</protein>
<dbReference type="GeneID" id="30213040"/>
<sequence>MGAVESKASAGERDREVKQLKEAVQHGRVFRESIPPHDISSFDAPFSPEPASPRPEPHFEVIEGGKQDLPTLPREIWEKIILHLRRRMGSRAEGDEKSVPTELHQHDLTVAMRVNKKWYSIAAPILYTRVITIRPDLLLSHIHSKPISPNRLSKLELFQYIYRLDVGYDPSHANESDIVPPFSKSDREALSRAGLFSLERSRWPAVTLVRDVDIALRTTRLLREIRQSLPEGIQLFGNLQILTVGAFGKTQHSRWDVGYNFLASGLERFQPPSNSSFNNLGGLLSKRHQDEAVSLKISYQFGYELTSNCPSLQHLCVDNFTGPLSIFIHRVKNLQSYTIHITKSHTDTSCRPLPLIQGVTNNWIIEDGSWDRLKDTGRKDWIVDRGSTYQWLLGRIYDLRAEQFSDPRTKLVFHGALSPMRVDEEFGGYLKGFQIQEWDEEWSWERKRAEVDRYLGLSEKGIEGIKLEEHLEGRCEACGSRSGRE</sequence>
<reference evidence="2" key="2">
    <citation type="submission" date="2024-02" db="EMBL/GenBank/DDBJ databases">
        <title>Comparative genomics of Cryptococcus and Kwoniella reveals pathogenesis evolution and contrasting modes of karyotype evolution via chromosome fusion or intercentromeric recombination.</title>
        <authorList>
            <person name="Coelho M.A."/>
            <person name="David-Palma M."/>
            <person name="Shea T."/>
            <person name="Bowers K."/>
            <person name="McGinley-Smith S."/>
            <person name="Mohammad A.W."/>
            <person name="Gnirke A."/>
            <person name="Yurkov A.M."/>
            <person name="Nowrousian M."/>
            <person name="Sun S."/>
            <person name="Cuomo C.A."/>
            <person name="Heitman J."/>
        </authorList>
    </citation>
    <scope>NUCLEOTIDE SEQUENCE</scope>
    <source>
        <strain evidence="2">CBS 10118</strain>
    </source>
</reference>
<evidence type="ECO:0000313" key="2">
    <source>
        <dbReference type="EMBL" id="WVW83338.1"/>
    </source>
</evidence>
<evidence type="ECO:0000256" key="1">
    <source>
        <dbReference type="SAM" id="MobiDB-lite"/>
    </source>
</evidence>
<reference evidence="2" key="1">
    <citation type="submission" date="2013-07" db="EMBL/GenBank/DDBJ databases">
        <authorList>
            <consortium name="The Broad Institute Genome Sequencing Platform"/>
            <person name="Cuomo C."/>
            <person name="Litvintseva A."/>
            <person name="Chen Y."/>
            <person name="Heitman J."/>
            <person name="Sun S."/>
            <person name="Springer D."/>
            <person name="Dromer F."/>
            <person name="Young S.K."/>
            <person name="Zeng Q."/>
            <person name="Gargeya S."/>
            <person name="Fitzgerald M."/>
            <person name="Abouelleil A."/>
            <person name="Alvarado L."/>
            <person name="Berlin A.M."/>
            <person name="Chapman S.B."/>
            <person name="Dewar J."/>
            <person name="Goldberg J."/>
            <person name="Griggs A."/>
            <person name="Gujja S."/>
            <person name="Hansen M."/>
            <person name="Howarth C."/>
            <person name="Imamovic A."/>
            <person name="Larimer J."/>
            <person name="McCowan C."/>
            <person name="Murphy C."/>
            <person name="Pearson M."/>
            <person name="Priest M."/>
            <person name="Roberts A."/>
            <person name="Saif S."/>
            <person name="Shea T."/>
            <person name="Sykes S."/>
            <person name="Wortman J."/>
            <person name="Nusbaum C."/>
            <person name="Birren B."/>
        </authorList>
    </citation>
    <scope>NUCLEOTIDE SEQUENCE</scope>
    <source>
        <strain evidence="2">CBS 10118</strain>
    </source>
</reference>
<dbReference type="RefSeq" id="XP_065726146.1">
    <property type="nucleotide sequence ID" value="XM_065870074.1"/>
</dbReference>
<dbReference type="KEGG" id="kbi:30213040"/>
<proteinExistence type="predicted"/>
<keyword evidence="3" id="KW-1185">Reference proteome</keyword>
<feature type="compositionally biased region" description="Basic and acidic residues" evidence="1">
    <location>
        <begin position="26"/>
        <end position="35"/>
    </location>
</feature>
<evidence type="ECO:0000313" key="3">
    <source>
        <dbReference type="Proteomes" id="UP000092730"/>
    </source>
</evidence>
<accession>A0AAJ8M912</accession>